<evidence type="ECO:0000313" key="7">
    <source>
        <dbReference type="Proteomes" id="UP000009168"/>
    </source>
</evidence>
<dbReference type="CDD" id="cd19756">
    <property type="entry name" value="Bbox2"/>
    <property type="match status" value="1"/>
</dbReference>
<feature type="compositionally biased region" description="Polar residues" evidence="5">
    <location>
        <begin position="1520"/>
        <end position="1537"/>
    </location>
</feature>
<dbReference type="PROSITE" id="PS00518">
    <property type="entry name" value="ZF_RING_1"/>
    <property type="match status" value="1"/>
</dbReference>
<dbReference type="RefSeq" id="XP_001018397.1">
    <property type="nucleotide sequence ID" value="XM_001018397.1"/>
</dbReference>
<dbReference type="Gene3D" id="3.30.40.10">
    <property type="entry name" value="Zinc/RING finger domain, C3HC4 (zinc finger)"/>
    <property type="match status" value="1"/>
</dbReference>
<evidence type="ECO:0000256" key="3">
    <source>
        <dbReference type="ARBA" id="ARBA00022833"/>
    </source>
</evidence>
<dbReference type="HOGENOM" id="CLU_235060_0_0_1"/>
<feature type="region of interest" description="Disordered" evidence="5">
    <location>
        <begin position="1283"/>
        <end position="1319"/>
    </location>
</feature>
<keyword evidence="4" id="KW-0175">Coiled coil</keyword>
<evidence type="ECO:0000256" key="1">
    <source>
        <dbReference type="ARBA" id="ARBA00022723"/>
    </source>
</evidence>
<feature type="region of interest" description="Disordered" evidence="5">
    <location>
        <begin position="909"/>
        <end position="961"/>
    </location>
</feature>
<feature type="compositionally biased region" description="Polar residues" evidence="5">
    <location>
        <begin position="1307"/>
        <end position="1319"/>
    </location>
</feature>
<name>I7MEY8_TETTS</name>
<dbReference type="EMBL" id="GG662654">
    <property type="protein sequence ID" value="EAR98152.1"/>
    <property type="molecule type" value="Genomic_DNA"/>
</dbReference>
<dbReference type="Proteomes" id="UP000009168">
    <property type="component" value="Unassembled WGS sequence"/>
</dbReference>
<feature type="compositionally biased region" description="Low complexity" evidence="5">
    <location>
        <begin position="909"/>
        <end position="927"/>
    </location>
</feature>
<feature type="compositionally biased region" description="Low complexity" evidence="5">
    <location>
        <begin position="946"/>
        <end position="956"/>
    </location>
</feature>
<evidence type="ECO:0000256" key="5">
    <source>
        <dbReference type="SAM" id="MobiDB-lite"/>
    </source>
</evidence>
<organism evidence="6 7">
    <name type="scientific">Tetrahymena thermophila (strain SB210)</name>
    <dbReference type="NCBI Taxonomy" id="312017"/>
    <lineage>
        <taxon>Eukaryota</taxon>
        <taxon>Sar</taxon>
        <taxon>Alveolata</taxon>
        <taxon>Ciliophora</taxon>
        <taxon>Intramacronucleata</taxon>
        <taxon>Oligohymenophorea</taxon>
        <taxon>Hymenostomatida</taxon>
        <taxon>Tetrahymenina</taxon>
        <taxon>Tetrahymenidae</taxon>
        <taxon>Tetrahymena</taxon>
    </lineage>
</organism>
<proteinExistence type="predicted"/>
<keyword evidence="2" id="KW-0863">Zinc-finger</keyword>
<feature type="coiled-coil region" evidence="4">
    <location>
        <begin position="361"/>
        <end position="388"/>
    </location>
</feature>
<dbReference type="Gene3D" id="3.30.160.60">
    <property type="entry name" value="Classic Zinc Finger"/>
    <property type="match status" value="1"/>
</dbReference>
<keyword evidence="7" id="KW-1185">Reference proteome</keyword>
<feature type="region of interest" description="Disordered" evidence="5">
    <location>
        <begin position="817"/>
        <end position="895"/>
    </location>
</feature>
<feature type="compositionally biased region" description="Polar residues" evidence="5">
    <location>
        <begin position="317"/>
        <end position="333"/>
    </location>
</feature>
<feature type="region of interest" description="Disordered" evidence="5">
    <location>
        <begin position="317"/>
        <end position="346"/>
    </location>
</feature>
<gene>
    <name evidence="6" type="ORF">TTHERM_00343510</name>
</gene>
<keyword evidence="3" id="KW-0862">Zinc</keyword>
<reference evidence="7" key="1">
    <citation type="journal article" date="2006" name="PLoS Biol.">
        <title>Macronuclear genome sequence of the ciliate Tetrahymena thermophila, a model eukaryote.</title>
        <authorList>
            <person name="Eisen J.A."/>
            <person name="Coyne R.S."/>
            <person name="Wu M."/>
            <person name="Wu D."/>
            <person name="Thiagarajan M."/>
            <person name="Wortman J.R."/>
            <person name="Badger J.H."/>
            <person name="Ren Q."/>
            <person name="Amedeo P."/>
            <person name="Jones K.M."/>
            <person name="Tallon L.J."/>
            <person name="Delcher A.L."/>
            <person name="Salzberg S.L."/>
            <person name="Silva J.C."/>
            <person name="Haas B.J."/>
            <person name="Majoros W.H."/>
            <person name="Farzad M."/>
            <person name="Carlton J.M."/>
            <person name="Smith R.K. Jr."/>
            <person name="Garg J."/>
            <person name="Pearlman R.E."/>
            <person name="Karrer K.M."/>
            <person name="Sun L."/>
            <person name="Manning G."/>
            <person name="Elde N.C."/>
            <person name="Turkewitz A.P."/>
            <person name="Asai D.J."/>
            <person name="Wilkes D.E."/>
            <person name="Wang Y."/>
            <person name="Cai H."/>
            <person name="Collins K."/>
            <person name="Stewart B.A."/>
            <person name="Lee S.R."/>
            <person name="Wilamowska K."/>
            <person name="Weinberg Z."/>
            <person name="Ruzzo W.L."/>
            <person name="Wloga D."/>
            <person name="Gaertig J."/>
            <person name="Frankel J."/>
            <person name="Tsao C.-C."/>
            <person name="Gorovsky M.A."/>
            <person name="Keeling P.J."/>
            <person name="Waller R.F."/>
            <person name="Patron N.J."/>
            <person name="Cherry J.M."/>
            <person name="Stover N.A."/>
            <person name="Krieger C.J."/>
            <person name="del Toro C."/>
            <person name="Ryder H.F."/>
            <person name="Williamson S.C."/>
            <person name="Barbeau R.A."/>
            <person name="Hamilton E.P."/>
            <person name="Orias E."/>
        </authorList>
    </citation>
    <scope>NUCLEOTIDE SEQUENCE [LARGE SCALE GENOMIC DNA]</scope>
    <source>
        <strain evidence="7">SB210</strain>
    </source>
</reference>
<feature type="compositionally biased region" description="Low complexity" evidence="5">
    <location>
        <begin position="870"/>
        <end position="884"/>
    </location>
</feature>
<feature type="compositionally biased region" description="Polar residues" evidence="5">
    <location>
        <begin position="1812"/>
        <end position="1834"/>
    </location>
</feature>
<evidence type="ECO:0000256" key="4">
    <source>
        <dbReference type="SAM" id="Coils"/>
    </source>
</evidence>
<keyword evidence="1" id="KW-0479">Metal-binding</keyword>
<dbReference type="InterPro" id="IPR013083">
    <property type="entry name" value="Znf_RING/FYVE/PHD"/>
</dbReference>
<dbReference type="GO" id="GO:0008270">
    <property type="term" value="F:zinc ion binding"/>
    <property type="evidence" value="ECO:0007669"/>
    <property type="project" value="UniProtKB-KW"/>
</dbReference>
<sequence length="1938" mass="223253">MSDSELSGEVKESQEHNILKSDMIATFGDKQIKNQQIEHLSYQQRSQLGNQGGGQQKDIQQIYQFDSGKIQNPFYIDQNQFIPANNNFNNNFITQNIDFQYQQDDKVNYAPKSFPEKDKYQLGGNFYQQKINNYANNEGDIAIMMNSSIQSAHSQQIINNDISDEENERRLANNFQISGSSLSPDFKIDTVKSTNLHNTSNNLKQKESHLQGQEINQWKDEHVGYEEQNEQKRNCDSCHVIPANYIALPCSHNFCINCLMKIYLNPMLCRKDFDNFAELVCQICSKPTKLDYESQIAIETEIQQLLINSMNDQNPLQMISNPNLQFEDNNQQGSREDLNSSENQSIKEQIQKKDAKQFQSANNYLQMYDQQNQDNKQQQQQVQQYFQQRYQMPKEEVIHEEESMETFLTNETHKLIHFNSSDSPYQSLPKSSFQNKQHLTKSAYSSNQASQNGNILTNSLLKVLHNNNSNNLNNNEKNNIQNLQNIQQIQFSDFKKSLENYNNKNNNENNFLQFQNDDQEFQVKNLMLTEESEGIESEKKNISGISPIASNNNKNQGQQNVLKTESEQNQDISNNNILEFRRVESDLSNQGNNIFDQDSQQENNSVVINREKPQFIQSQYIAEDKGNLVHSNVRLLNSIQQSKDLAHLNQIYSQNLKKQETQTPYTPSDLNLLHSIQQSQDLQSSYQANSQKVSKMETPVFSPQNFHLLHSIQQSKDLQNLSHQNSNQNQQQNLNQLNSVHSNIQLLHSIQDISSSASNKISQKQTSSQNSADNKFQQVKEQIKQVNSSNLIPGEDDISQQNQKRNLLVSEYIPMEKVDESASTPQVQSQNNKDNISSSQQNSYMRLTQTNKSANNPHQIQSNQDKEQNLQHQHSVQQAQPQSLNSSSQASKQDSNINNKLVNSKILDQEQNQQQQQKQTLQTSQNNYESRFLRTREQIKSGGKISYRSSRNSKSESMTENQLMQSLESNNINALSTNCNEHPLEDAQLFCFTCECKCICLACQADSIKHNGHQVEYVTRSYDILQVRLQETHQDISNKIELMDSTYWNFSQQKINVQKKNEEMQQQILQTFNGLRDLIKLKENELLQQLSQHQANALQIVDQECNKMQEARKTLETVSGKLNIIQNAQPSELVELSDCTIAFNYYAECKRILNEIISKTKIDQEPIKQFENTSLGIVQQIADQVKICINEIKFPQPQRDLRLSPQSNRFISSNFQLNNYTPQHQSITTIEEVINQNGNQIFNKLNQNKTEISSNSKENLANLESIAKFKQILHNNSTQKNISNTNSILLDRKDQQTPQTKQKIQTNLDHQNQQPTKQDIKLQNNFVNENSYNTSESQRNQINIEPSKSSNNSYFLYNSSARSNQPKSQKGGYFLSANTDQSDKQALSSINKLRMQNNFSPCSVDNSKSIDQIEQRIDAYQIASTDQNRNSFDLKDNVDIKFSNQNASQQESGYASKIQQSYPKLKISQNHLQDEIDKINNSLFELQANIDLNTIFCRTEHSPLKEKNEYLVNYSERQQKLNSNRIPKKSSPSHYQNQQINASSLNSLKQQVLSPTTASSIQKFFKNFQQKYDQKSGQSTQQNFSVKNNINNNSEGRQVNNLKLSNSIFSYSKKINEQNQNSSVKKEIRSKYQHHKHLSDIKLNSISIGNDASNQSNILSPKPLLKDLDFQLYSNKSNKDINFNFNTTQQPSDNMLYLPEQSVIEKLSAFQQDIKNSSIFQKELRMKEIDWMKSKTITLLKKSETHFQSQHALNEQDQPNYIIQKPSITPSNYRSNSNINLSKLSINSTTNQFNTSSNSQYIQNNNYHSEGRQSCLSSNNNLRSITPQQSSPTANYFNKATYNSSKQNINNYQSGQYSQKRLQKPKSFTSRNLLSMFDKSPSNNFLVLNQEKVLGEAKQFKNFGNNNNNNHQNLIESFNLINNHNGNLNMNNKNNSLI</sequence>
<feature type="compositionally biased region" description="Polar residues" evidence="5">
    <location>
        <begin position="821"/>
        <end position="863"/>
    </location>
</feature>
<dbReference type="SUPFAM" id="SSF57845">
    <property type="entry name" value="B-box zinc-binding domain"/>
    <property type="match status" value="1"/>
</dbReference>
<evidence type="ECO:0000313" key="6">
    <source>
        <dbReference type="EMBL" id="EAR98152.1"/>
    </source>
</evidence>
<dbReference type="KEGG" id="tet:TTHERM_00343510"/>
<dbReference type="InterPro" id="IPR017907">
    <property type="entry name" value="Znf_RING_CS"/>
</dbReference>
<protein>
    <submittedName>
        <fullName evidence="6">B-box zinc finger protein</fullName>
    </submittedName>
</protein>
<feature type="region of interest" description="Disordered" evidence="5">
    <location>
        <begin position="1518"/>
        <end position="1537"/>
    </location>
</feature>
<dbReference type="InParanoid" id="I7MEY8"/>
<feature type="compositionally biased region" description="Low complexity" evidence="5">
    <location>
        <begin position="1296"/>
        <end position="1306"/>
    </location>
</feature>
<feature type="region of interest" description="Disordered" evidence="5">
    <location>
        <begin position="757"/>
        <end position="781"/>
    </location>
</feature>
<dbReference type="GeneID" id="7839057"/>
<accession>I7MEY8</accession>
<evidence type="ECO:0000256" key="2">
    <source>
        <dbReference type="ARBA" id="ARBA00022771"/>
    </source>
</evidence>
<feature type="compositionally biased region" description="Polar residues" evidence="5">
    <location>
        <begin position="885"/>
        <end position="895"/>
    </location>
</feature>
<feature type="region of interest" description="Disordered" evidence="5">
    <location>
        <begin position="1810"/>
        <end position="1834"/>
    </location>
</feature>